<dbReference type="InterPro" id="IPR036737">
    <property type="entry name" value="OmpA-like_sf"/>
</dbReference>
<protein>
    <recommendedName>
        <fullName evidence="8">Peptidoglycan-associated lipoprotein</fullName>
        <shortName evidence="8">PAL</shortName>
    </recommendedName>
</protein>
<feature type="domain" description="OmpA-like" evidence="10">
    <location>
        <begin position="64"/>
        <end position="181"/>
    </location>
</feature>
<dbReference type="Proteomes" id="UP000198703">
    <property type="component" value="Unassembled WGS sequence"/>
</dbReference>
<dbReference type="NCBIfam" id="TIGR02802">
    <property type="entry name" value="Pal_lipo"/>
    <property type="match status" value="1"/>
</dbReference>
<evidence type="ECO:0000313" key="12">
    <source>
        <dbReference type="Proteomes" id="UP000198703"/>
    </source>
</evidence>
<dbReference type="InterPro" id="IPR039001">
    <property type="entry name" value="Pal"/>
</dbReference>
<dbReference type="PRINTS" id="PR01021">
    <property type="entry name" value="OMPADOMAIN"/>
</dbReference>
<dbReference type="AlphaFoldDB" id="A0A1H4BXS7"/>
<proteinExistence type="inferred from homology"/>
<dbReference type="InterPro" id="IPR006690">
    <property type="entry name" value="OMPA-like_CS"/>
</dbReference>
<dbReference type="InterPro" id="IPR006664">
    <property type="entry name" value="OMP_bac"/>
</dbReference>
<keyword evidence="2 8" id="KW-0732">Signal</keyword>
<dbReference type="Pfam" id="PF00691">
    <property type="entry name" value="OmpA"/>
    <property type="match status" value="1"/>
</dbReference>
<keyword evidence="6 8" id="KW-0449">Lipoprotein</keyword>
<evidence type="ECO:0000259" key="10">
    <source>
        <dbReference type="PROSITE" id="PS51123"/>
    </source>
</evidence>
<evidence type="ECO:0000256" key="3">
    <source>
        <dbReference type="ARBA" id="ARBA00023136"/>
    </source>
</evidence>
<dbReference type="GO" id="GO:0051301">
    <property type="term" value="P:cell division"/>
    <property type="evidence" value="ECO:0007669"/>
    <property type="project" value="UniProtKB-UniRule"/>
</dbReference>
<evidence type="ECO:0000256" key="2">
    <source>
        <dbReference type="ARBA" id="ARBA00022729"/>
    </source>
</evidence>
<comment type="function">
    <text evidence="8">Part of the Tol-Pal system, which plays a role in outer membrane invagination during cell division and is important for maintaining outer membrane integrity.</text>
</comment>
<keyword evidence="3 8" id="KW-0472">Membrane</keyword>
<keyword evidence="7 8" id="KW-0131">Cell cycle</keyword>
<dbReference type="PROSITE" id="PS01068">
    <property type="entry name" value="OMPA_1"/>
    <property type="match status" value="1"/>
</dbReference>
<dbReference type="STRING" id="89524.SAMN05444370_10696"/>
<evidence type="ECO:0000256" key="6">
    <source>
        <dbReference type="ARBA" id="ARBA00023288"/>
    </source>
</evidence>
<dbReference type="PANTHER" id="PTHR30329:SF21">
    <property type="entry name" value="LIPOPROTEIN YIAD-RELATED"/>
    <property type="match status" value="1"/>
</dbReference>
<keyword evidence="1 8" id="KW-0132">Cell division</keyword>
<evidence type="ECO:0000256" key="1">
    <source>
        <dbReference type="ARBA" id="ARBA00022618"/>
    </source>
</evidence>
<evidence type="ECO:0000256" key="8">
    <source>
        <dbReference type="HAMAP-Rule" id="MF_02204"/>
    </source>
</evidence>
<feature type="chain" id="PRO_5011502043" description="Peptidoglycan-associated lipoprotein" evidence="9">
    <location>
        <begin position="35"/>
        <end position="183"/>
    </location>
</feature>
<dbReference type="PANTHER" id="PTHR30329">
    <property type="entry name" value="STATOR ELEMENT OF FLAGELLAR MOTOR COMPLEX"/>
    <property type="match status" value="1"/>
</dbReference>
<dbReference type="GO" id="GO:0009279">
    <property type="term" value="C:cell outer membrane"/>
    <property type="evidence" value="ECO:0007669"/>
    <property type="project" value="UniProtKB-SubCell"/>
</dbReference>
<dbReference type="RefSeq" id="WP_425441178.1">
    <property type="nucleotide sequence ID" value="NZ_FNQM01000006.1"/>
</dbReference>
<dbReference type="SUPFAM" id="SSF103088">
    <property type="entry name" value="OmpA-like"/>
    <property type="match status" value="1"/>
</dbReference>
<dbReference type="PROSITE" id="PS51123">
    <property type="entry name" value="OMPA_2"/>
    <property type="match status" value="1"/>
</dbReference>
<keyword evidence="12" id="KW-1185">Reference proteome</keyword>
<keyword evidence="5 8" id="KW-0998">Cell outer membrane</keyword>
<dbReference type="Gene3D" id="3.30.1330.60">
    <property type="entry name" value="OmpA-like domain"/>
    <property type="match status" value="1"/>
</dbReference>
<dbReference type="InterPro" id="IPR050330">
    <property type="entry name" value="Bact_OuterMem_StrucFunc"/>
</dbReference>
<dbReference type="InterPro" id="IPR006665">
    <property type="entry name" value="OmpA-like"/>
</dbReference>
<evidence type="ECO:0000256" key="7">
    <source>
        <dbReference type="ARBA" id="ARBA00023306"/>
    </source>
</evidence>
<dbReference type="HAMAP" id="MF_02204">
    <property type="entry name" value="Pal"/>
    <property type="match status" value="1"/>
</dbReference>
<gene>
    <name evidence="8" type="primary">pal</name>
    <name evidence="11" type="ORF">SAMN05444370_10696</name>
</gene>
<evidence type="ECO:0000313" key="11">
    <source>
        <dbReference type="EMBL" id="SEA52883.1"/>
    </source>
</evidence>
<keyword evidence="4 8" id="KW-0564">Palmitate</keyword>
<dbReference type="CDD" id="cd07185">
    <property type="entry name" value="OmpA_C-like"/>
    <property type="match status" value="1"/>
</dbReference>
<dbReference type="PROSITE" id="PS51257">
    <property type="entry name" value="PROKAR_LIPOPROTEIN"/>
    <property type="match status" value="1"/>
</dbReference>
<dbReference type="EMBL" id="FNQM01000006">
    <property type="protein sequence ID" value="SEA52883.1"/>
    <property type="molecule type" value="Genomic_DNA"/>
</dbReference>
<evidence type="ECO:0000256" key="4">
    <source>
        <dbReference type="ARBA" id="ARBA00023139"/>
    </source>
</evidence>
<sequence length="183" mass="18518">MTTSRIAPAGAAGRTVPARIALAMVAALALAACASDPDPATLAGADGLNGAGGAGVGALDPRSAEYFNVTVGDRVFFDTDSATLDAGARATLTAQAAWLTQNPGVDVTVEGHADERGTREYNLALGARRAQSARDFLVAQGVPASRMRTVSYGKERPVALGSNPAAWAQNRRAVSVVAGAPIS</sequence>
<dbReference type="InterPro" id="IPR014169">
    <property type="entry name" value="Pal_lipo_C"/>
</dbReference>
<accession>A0A1H4BXS7</accession>
<reference evidence="11 12" key="1">
    <citation type="submission" date="2016-10" db="EMBL/GenBank/DDBJ databases">
        <authorList>
            <person name="de Groot N.N."/>
        </authorList>
    </citation>
    <scope>NUCLEOTIDE SEQUENCE [LARGE SCALE GENOMIC DNA]</scope>
    <source>
        <strain evidence="11 12">DSM 15345</strain>
    </source>
</reference>
<organism evidence="11 12">
    <name type="scientific">Rubrimonas cliftonensis</name>
    <dbReference type="NCBI Taxonomy" id="89524"/>
    <lineage>
        <taxon>Bacteria</taxon>
        <taxon>Pseudomonadati</taxon>
        <taxon>Pseudomonadota</taxon>
        <taxon>Alphaproteobacteria</taxon>
        <taxon>Rhodobacterales</taxon>
        <taxon>Paracoccaceae</taxon>
        <taxon>Rubrimonas</taxon>
    </lineage>
</organism>
<comment type="subcellular location">
    <subcellularLocation>
        <location evidence="8">Cell outer membrane</location>
        <topology evidence="8">Lipid-anchor</topology>
    </subcellularLocation>
</comment>
<comment type="similarity">
    <text evidence="8">Belongs to the Pal lipoprotein family.</text>
</comment>
<feature type="signal peptide" evidence="9">
    <location>
        <begin position="1"/>
        <end position="34"/>
    </location>
</feature>
<evidence type="ECO:0000256" key="9">
    <source>
        <dbReference type="SAM" id="SignalP"/>
    </source>
</evidence>
<name>A0A1H4BXS7_9RHOB</name>
<evidence type="ECO:0000256" key="5">
    <source>
        <dbReference type="ARBA" id="ARBA00023237"/>
    </source>
</evidence>
<comment type="subunit">
    <text evidence="8">The Tol-Pal system is composed of five core proteins: the inner membrane proteins TolA, TolQ and TolR, the periplasmic protein TolB and the outer membrane protein Pal. They form a network linking the inner and outer membranes and the peptidoglycan layer.</text>
</comment>